<organism evidence="2 3">
    <name type="scientific">Aspergillus violaceofuscus (strain CBS 115571)</name>
    <dbReference type="NCBI Taxonomy" id="1450538"/>
    <lineage>
        <taxon>Eukaryota</taxon>
        <taxon>Fungi</taxon>
        <taxon>Dikarya</taxon>
        <taxon>Ascomycota</taxon>
        <taxon>Pezizomycotina</taxon>
        <taxon>Eurotiomycetes</taxon>
        <taxon>Eurotiomycetidae</taxon>
        <taxon>Eurotiales</taxon>
        <taxon>Aspergillaceae</taxon>
        <taxon>Aspergillus</taxon>
    </lineage>
</organism>
<reference evidence="2 3" key="1">
    <citation type="submission" date="2018-02" db="EMBL/GenBank/DDBJ databases">
        <title>The genomes of Aspergillus section Nigri reveals drivers in fungal speciation.</title>
        <authorList>
            <consortium name="DOE Joint Genome Institute"/>
            <person name="Vesth T.C."/>
            <person name="Nybo J."/>
            <person name="Theobald S."/>
            <person name="Brandl J."/>
            <person name="Frisvad J.C."/>
            <person name="Nielsen K.F."/>
            <person name="Lyhne E.K."/>
            <person name="Kogle M.E."/>
            <person name="Kuo A."/>
            <person name="Riley R."/>
            <person name="Clum A."/>
            <person name="Nolan M."/>
            <person name="Lipzen A."/>
            <person name="Salamov A."/>
            <person name="Henrissat B."/>
            <person name="Wiebenga A."/>
            <person name="De vries R.P."/>
            <person name="Grigoriev I.V."/>
            <person name="Mortensen U.H."/>
            <person name="Andersen M.R."/>
            <person name="Baker S.E."/>
        </authorList>
    </citation>
    <scope>NUCLEOTIDE SEQUENCE [LARGE SCALE GENOMIC DNA]</scope>
    <source>
        <strain evidence="2 3">CBS 115571</strain>
    </source>
</reference>
<keyword evidence="3" id="KW-1185">Reference proteome</keyword>
<proteinExistence type="predicted"/>
<protein>
    <submittedName>
        <fullName evidence="2">Uncharacterized protein</fullName>
    </submittedName>
</protein>
<dbReference type="AlphaFoldDB" id="A0A2V5HK03"/>
<evidence type="ECO:0000313" key="2">
    <source>
        <dbReference type="EMBL" id="PYI21763.1"/>
    </source>
</evidence>
<gene>
    <name evidence="2" type="ORF">BO99DRAFT_62767</name>
</gene>
<feature type="region of interest" description="Disordered" evidence="1">
    <location>
        <begin position="101"/>
        <end position="140"/>
    </location>
</feature>
<evidence type="ECO:0000313" key="3">
    <source>
        <dbReference type="Proteomes" id="UP000249829"/>
    </source>
</evidence>
<name>A0A2V5HK03_ASPV1</name>
<evidence type="ECO:0000256" key="1">
    <source>
        <dbReference type="SAM" id="MobiDB-lite"/>
    </source>
</evidence>
<accession>A0A2V5HK03</accession>
<dbReference type="EMBL" id="KZ825115">
    <property type="protein sequence ID" value="PYI21763.1"/>
    <property type="molecule type" value="Genomic_DNA"/>
</dbReference>
<sequence>MNPFPLPRKPPLRTCGWGGSLLLLHDQGRFGRATDWSLPSFGHVMNYGWMDGRRLSNHTYGCGVLCFKLSTDKSDGQAADFQVQYLVHTTCFCSALAAGSSSQAKPLSHRPDCPVNPPRTLHPERVSSPSHLPCPLGPIE</sequence>
<dbReference type="Proteomes" id="UP000249829">
    <property type="component" value="Unassembled WGS sequence"/>
</dbReference>